<evidence type="ECO:0000313" key="3">
    <source>
        <dbReference type="Proteomes" id="UP001550378"/>
    </source>
</evidence>
<accession>A0ABV2WC00</accession>
<gene>
    <name evidence="2" type="ORF">ABZ508_26365</name>
</gene>
<comment type="caution">
    <text evidence="2">The sequence shown here is derived from an EMBL/GenBank/DDBJ whole genome shotgun (WGS) entry which is preliminary data.</text>
</comment>
<dbReference type="Proteomes" id="UP001550378">
    <property type="component" value="Unassembled WGS sequence"/>
</dbReference>
<reference evidence="2 3" key="1">
    <citation type="submission" date="2024-06" db="EMBL/GenBank/DDBJ databases">
        <title>The Natural Products Discovery Center: Release of the First 8490 Sequenced Strains for Exploring Actinobacteria Biosynthetic Diversity.</title>
        <authorList>
            <person name="Kalkreuter E."/>
            <person name="Kautsar S.A."/>
            <person name="Yang D."/>
            <person name="Bader C.D."/>
            <person name="Teijaro C.N."/>
            <person name="Fluegel L."/>
            <person name="Davis C.M."/>
            <person name="Simpson J.R."/>
            <person name="Lauterbach L."/>
            <person name="Steele A.D."/>
            <person name="Gui C."/>
            <person name="Meng S."/>
            <person name="Li G."/>
            <person name="Viehrig K."/>
            <person name="Ye F."/>
            <person name="Su P."/>
            <person name="Kiefer A.F."/>
            <person name="Nichols A."/>
            <person name="Cepeda A.J."/>
            <person name="Yan W."/>
            <person name="Fan B."/>
            <person name="Jiang Y."/>
            <person name="Adhikari A."/>
            <person name="Zheng C.-J."/>
            <person name="Schuster L."/>
            <person name="Cowan T.M."/>
            <person name="Smanski M.J."/>
            <person name="Chevrette M.G."/>
            <person name="De Carvalho L.P.S."/>
            <person name="Shen B."/>
        </authorList>
    </citation>
    <scope>NUCLEOTIDE SEQUENCE [LARGE SCALE GENOMIC DNA]</scope>
    <source>
        <strain evidence="2 3">NPDC006337</strain>
    </source>
</reference>
<organism evidence="2 3">
    <name type="scientific">Streptomyces lavendulocolor</name>
    <dbReference type="NCBI Taxonomy" id="67316"/>
    <lineage>
        <taxon>Bacteria</taxon>
        <taxon>Bacillati</taxon>
        <taxon>Actinomycetota</taxon>
        <taxon>Actinomycetes</taxon>
        <taxon>Kitasatosporales</taxon>
        <taxon>Streptomycetaceae</taxon>
        <taxon>Streptomyces</taxon>
    </lineage>
</organism>
<feature type="compositionally biased region" description="Low complexity" evidence="1">
    <location>
        <begin position="109"/>
        <end position="121"/>
    </location>
</feature>
<evidence type="ECO:0008006" key="4">
    <source>
        <dbReference type="Google" id="ProtNLM"/>
    </source>
</evidence>
<dbReference type="EMBL" id="JBEXZR010000029">
    <property type="protein sequence ID" value="MEU0710890.1"/>
    <property type="molecule type" value="Genomic_DNA"/>
</dbReference>
<evidence type="ECO:0000313" key="2">
    <source>
        <dbReference type="EMBL" id="MEU0710890.1"/>
    </source>
</evidence>
<evidence type="ECO:0000256" key="1">
    <source>
        <dbReference type="SAM" id="MobiDB-lite"/>
    </source>
</evidence>
<sequence length="264" mass="27795">MGENVPVRCPACRRTHGYAPPVYPCPCGAPVVPPLLRGAPAEPITHRTWTDEWVTVRCGQCGRRDQWPQPELGCPCGTVLRVPVRPVTAVPQQPSPTAGSGPPGPPPASTASTTGVSTVPAHIPLPRTAAVPRPSFRPVTIRTARDAVTTAALYLRWLGFRDVVQPEDHSGTATGGGFGVDLRGPGLVAQVDPTTRPTSLRAVECLWLTGLAASATSVSFSLAGYEDRARARADRLRLPLFVMDLTGTPQPVNGAADELVARGA</sequence>
<feature type="region of interest" description="Disordered" evidence="1">
    <location>
        <begin position="89"/>
        <end position="130"/>
    </location>
</feature>
<keyword evidence="3" id="KW-1185">Reference proteome</keyword>
<protein>
    <recommendedName>
        <fullName evidence="4">Restriction endonuclease type IV Mrr domain-containing protein</fullName>
    </recommendedName>
</protein>
<proteinExistence type="predicted"/>
<dbReference type="RefSeq" id="WP_359654245.1">
    <property type="nucleotide sequence ID" value="NZ_JBEXZO010000015.1"/>
</dbReference>
<name>A0ABV2WC00_9ACTN</name>